<dbReference type="AlphaFoldDB" id="A0A5N6RVJ8"/>
<name>A0A5N6RVJ8_9ROSI</name>
<dbReference type="GO" id="GO:0005634">
    <property type="term" value="C:nucleus"/>
    <property type="evidence" value="ECO:0007669"/>
    <property type="project" value="TreeGrafter"/>
</dbReference>
<dbReference type="Proteomes" id="UP000327013">
    <property type="component" value="Chromosome 8"/>
</dbReference>
<accession>A0A5N6RVJ8</accession>
<keyword evidence="3" id="KW-1185">Reference proteome</keyword>
<sequence>MSSQTRKQLQGPRPALLMVGKSSTKIIKNRPFPAGRSRCSPVIIYLESPKVIHVRPEEFMDTVQRLTGNIQAPCIPSSPPSSCAMVADENMGMGLSSEEEQQKFYSWVRRVWC</sequence>
<dbReference type="OrthoDB" id="1518325at2759"/>
<dbReference type="PANTHER" id="PTHR33143:SF63">
    <property type="entry name" value="F16F4.1 PROTEIN"/>
    <property type="match status" value="1"/>
</dbReference>
<proteinExistence type="predicted"/>
<dbReference type="InterPro" id="IPR039607">
    <property type="entry name" value="VQ_8/17/18/20/21/25"/>
</dbReference>
<dbReference type="EMBL" id="CM017328">
    <property type="protein sequence ID" value="KAE8125233.1"/>
    <property type="molecule type" value="Genomic_DNA"/>
</dbReference>
<dbReference type="InterPro" id="IPR008889">
    <property type="entry name" value="VQ"/>
</dbReference>
<evidence type="ECO:0000313" key="3">
    <source>
        <dbReference type="Proteomes" id="UP000327013"/>
    </source>
</evidence>
<evidence type="ECO:0000313" key="2">
    <source>
        <dbReference type="EMBL" id="KAE8125233.1"/>
    </source>
</evidence>
<evidence type="ECO:0000259" key="1">
    <source>
        <dbReference type="Pfam" id="PF05678"/>
    </source>
</evidence>
<dbReference type="Pfam" id="PF05678">
    <property type="entry name" value="VQ"/>
    <property type="match status" value="1"/>
</dbReference>
<reference evidence="2 3" key="1">
    <citation type="submission" date="2019-06" db="EMBL/GenBank/DDBJ databases">
        <title>A chromosomal-level reference genome of Carpinus fangiana (Coryloideae, Betulaceae).</title>
        <authorList>
            <person name="Yang X."/>
            <person name="Wang Z."/>
            <person name="Zhang L."/>
            <person name="Hao G."/>
            <person name="Liu J."/>
            <person name="Yang Y."/>
        </authorList>
    </citation>
    <scope>NUCLEOTIDE SEQUENCE [LARGE SCALE GENOMIC DNA]</scope>
    <source>
        <strain evidence="2">Cfa_2016G</strain>
        <tissue evidence="2">Leaf</tissue>
    </source>
</reference>
<gene>
    <name evidence="2" type="ORF">FH972_020066</name>
</gene>
<protein>
    <recommendedName>
        <fullName evidence="1">VQ domain-containing protein</fullName>
    </recommendedName>
</protein>
<feature type="domain" description="VQ" evidence="1">
    <location>
        <begin position="48"/>
        <end position="68"/>
    </location>
</feature>
<organism evidence="2 3">
    <name type="scientific">Carpinus fangiana</name>
    <dbReference type="NCBI Taxonomy" id="176857"/>
    <lineage>
        <taxon>Eukaryota</taxon>
        <taxon>Viridiplantae</taxon>
        <taxon>Streptophyta</taxon>
        <taxon>Embryophyta</taxon>
        <taxon>Tracheophyta</taxon>
        <taxon>Spermatophyta</taxon>
        <taxon>Magnoliopsida</taxon>
        <taxon>eudicotyledons</taxon>
        <taxon>Gunneridae</taxon>
        <taxon>Pentapetalae</taxon>
        <taxon>rosids</taxon>
        <taxon>fabids</taxon>
        <taxon>Fagales</taxon>
        <taxon>Betulaceae</taxon>
        <taxon>Carpinus</taxon>
    </lineage>
</organism>
<dbReference type="PANTHER" id="PTHR33143">
    <property type="entry name" value="F16F4.1 PROTEIN-RELATED"/>
    <property type="match status" value="1"/>
</dbReference>